<comment type="caution">
    <text evidence="4">The sequence shown here is derived from an EMBL/GenBank/DDBJ whole genome shotgun (WGS) entry which is preliminary data.</text>
</comment>
<evidence type="ECO:0000259" key="3">
    <source>
        <dbReference type="Pfam" id="PF07992"/>
    </source>
</evidence>
<evidence type="ECO:0000256" key="1">
    <source>
        <dbReference type="ARBA" id="ARBA00022630"/>
    </source>
</evidence>
<feature type="domain" description="FAD/NAD(P)-binding" evidence="3">
    <location>
        <begin position="30"/>
        <end position="301"/>
    </location>
</feature>
<evidence type="ECO:0000313" key="5">
    <source>
        <dbReference type="Proteomes" id="UP000321436"/>
    </source>
</evidence>
<organism evidence="4 5">
    <name type="scientific">Chitinophaga cymbidii</name>
    <dbReference type="NCBI Taxonomy" id="1096750"/>
    <lineage>
        <taxon>Bacteria</taxon>
        <taxon>Pseudomonadati</taxon>
        <taxon>Bacteroidota</taxon>
        <taxon>Chitinophagia</taxon>
        <taxon>Chitinophagales</taxon>
        <taxon>Chitinophagaceae</taxon>
        <taxon>Chitinophaga</taxon>
    </lineage>
</organism>
<dbReference type="InterPro" id="IPR050097">
    <property type="entry name" value="Ferredoxin-NADP_redctase_2"/>
</dbReference>
<protein>
    <recommendedName>
        <fullName evidence="3">FAD/NAD(P)-binding domain-containing protein</fullName>
    </recommendedName>
</protein>
<gene>
    <name evidence="4" type="ORF">CCY01nite_20520</name>
</gene>
<dbReference type="AlphaFoldDB" id="A0A512RJE4"/>
<dbReference type="SUPFAM" id="SSF51905">
    <property type="entry name" value="FAD/NAD(P)-binding domain"/>
    <property type="match status" value="1"/>
</dbReference>
<accession>A0A512RJE4</accession>
<keyword evidence="1" id="KW-0285">Flavoprotein</keyword>
<dbReference type="RefSeq" id="WP_146860356.1">
    <property type="nucleotide sequence ID" value="NZ_BKAU01000001.1"/>
</dbReference>
<dbReference type="OrthoDB" id="9806179at2"/>
<dbReference type="PANTHER" id="PTHR48105">
    <property type="entry name" value="THIOREDOXIN REDUCTASE 1-RELATED-RELATED"/>
    <property type="match status" value="1"/>
</dbReference>
<keyword evidence="5" id="KW-1185">Reference proteome</keyword>
<keyword evidence="2" id="KW-0560">Oxidoreductase</keyword>
<dbReference type="Proteomes" id="UP000321436">
    <property type="component" value="Unassembled WGS sequence"/>
</dbReference>
<dbReference type="InterPro" id="IPR023753">
    <property type="entry name" value="FAD/NAD-binding_dom"/>
</dbReference>
<sequence length="322" mass="34843">MNRKTFIRTGMLLVPIPLFGNIKKETIMLDTAIIGGASAGLAAAMTLGRSARKAIVFDTAEPRNRPAAHAHNFLTQDGTPPSEILAIGRRQLQQYPSVQIEQDKVISATKSGVHFRLETASGKQITARSIILATGVKDILPDIEGVEKLWGNRVVHCPYCHGWEMRNQPVAIIANGEDALHLVPMVHNLNKDIVILTNGKSTIPEKLPVPVIEKNIRRMEEEGEGIKITFADGSTLLKAGAYLRVAGLRFHTALAEQLGCELTEAGSVKVDAMYQTTVPNVFAAGDVSHPGHHQVSMAVAGGHMAGAACNRVLCVEDFERLK</sequence>
<dbReference type="GO" id="GO:0016491">
    <property type="term" value="F:oxidoreductase activity"/>
    <property type="evidence" value="ECO:0007669"/>
    <property type="project" value="UniProtKB-KW"/>
</dbReference>
<dbReference type="PRINTS" id="PR00469">
    <property type="entry name" value="PNDRDTASEII"/>
</dbReference>
<evidence type="ECO:0000256" key="2">
    <source>
        <dbReference type="ARBA" id="ARBA00023002"/>
    </source>
</evidence>
<reference evidence="4 5" key="1">
    <citation type="submission" date="2019-07" db="EMBL/GenBank/DDBJ databases">
        <title>Whole genome shotgun sequence of Chitinophaga cymbidii NBRC 109752.</title>
        <authorList>
            <person name="Hosoyama A."/>
            <person name="Uohara A."/>
            <person name="Ohji S."/>
            <person name="Ichikawa N."/>
        </authorList>
    </citation>
    <scope>NUCLEOTIDE SEQUENCE [LARGE SCALE GENOMIC DNA]</scope>
    <source>
        <strain evidence="4 5">NBRC 109752</strain>
    </source>
</reference>
<dbReference type="Gene3D" id="3.50.50.60">
    <property type="entry name" value="FAD/NAD(P)-binding domain"/>
    <property type="match status" value="2"/>
</dbReference>
<name>A0A512RJE4_9BACT</name>
<dbReference type="PRINTS" id="PR00368">
    <property type="entry name" value="FADPNR"/>
</dbReference>
<evidence type="ECO:0000313" key="4">
    <source>
        <dbReference type="EMBL" id="GEP95792.1"/>
    </source>
</evidence>
<dbReference type="Pfam" id="PF07992">
    <property type="entry name" value="Pyr_redox_2"/>
    <property type="match status" value="1"/>
</dbReference>
<proteinExistence type="predicted"/>
<dbReference type="InterPro" id="IPR036188">
    <property type="entry name" value="FAD/NAD-bd_sf"/>
</dbReference>
<dbReference type="EMBL" id="BKAU01000001">
    <property type="protein sequence ID" value="GEP95792.1"/>
    <property type="molecule type" value="Genomic_DNA"/>
</dbReference>